<keyword evidence="3" id="KW-1185">Reference proteome</keyword>
<protein>
    <submittedName>
        <fullName evidence="2">Uncharacterized protein</fullName>
    </submittedName>
</protein>
<evidence type="ECO:0000256" key="1">
    <source>
        <dbReference type="SAM" id="SignalP"/>
    </source>
</evidence>
<dbReference type="EMBL" id="RAWI01000001">
    <property type="protein sequence ID" value="RKI17756.1"/>
    <property type="molecule type" value="Genomic_DNA"/>
</dbReference>
<feature type="chain" id="PRO_5045384568" evidence="1">
    <location>
        <begin position="16"/>
        <end position="504"/>
    </location>
</feature>
<dbReference type="Proteomes" id="UP000278907">
    <property type="component" value="Unassembled WGS sequence"/>
</dbReference>
<evidence type="ECO:0000313" key="3">
    <source>
        <dbReference type="Proteomes" id="UP000278907"/>
    </source>
</evidence>
<accession>A0ABX9QSD7</accession>
<evidence type="ECO:0000313" key="2">
    <source>
        <dbReference type="EMBL" id="RKI17756.1"/>
    </source>
</evidence>
<comment type="caution">
    <text evidence="2">The sequence shown here is derived from an EMBL/GenBank/DDBJ whole genome shotgun (WGS) entry which is preliminary data.</text>
</comment>
<gene>
    <name evidence="2" type="ORF">D7Y13_00265</name>
</gene>
<keyword evidence="1" id="KW-0732">Signal</keyword>
<sequence>MNPFRLRMGPGTALAALLATGCGQPPPSPPAQAPLATQRQHNSTYVPMFCAYSPGALAECAPSPASPQVVYDRVANRLANTCGSDLACRYQVIKLWSVGPGEDSSAGDLTAWMDSQQQVTNFLKNNNKSADALLESLKIHAGESRNYVKDQGRILAAVTERVKTMLGAAEAKVKQEASAYGDPVVLEEADVKAGMEHLEETVARARATLDTLAPQVVTLANRFSAYKATEAATTAKLHALASQGSAADLQGLVTVQLDAVDLAHQESAESSAIAMEAVRLRVLLAELQEDYVEQLAPHKDFIARRGLRMGDLVDGELEMLGGIEGYAGSRLRKVLTGVDTLLEGMKQRRDALIGLEANAATRQALADAAFLTASQRFLDDVTSRSTKLWQVAPRSTVLKLSLLAEKFDQMDAYLQFEPACAPPQAGQRSWREAGCVAMRRDFSRVRSWMTSTLPGTLRINVAMMRQAGTVPAALLTDVEAKLATGQLKTAAMVHDAALRVSDGL</sequence>
<dbReference type="PROSITE" id="PS51257">
    <property type="entry name" value="PROKAR_LIPOPROTEIN"/>
    <property type="match status" value="1"/>
</dbReference>
<reference evidence="2 3" key="1">
    <citation type="submission" date="2018-09" db="EMBL/GenBank/DDBJ databases">
        <authorList>
            <person name="Livingstone P.G."/>
            <person name="Whitworth D.E."/>
        </authorList>
    </citation>
    <scope>NUCLEOTIDE SEQUENCE [LARGE SCALE GENOMIC DNA]</scope>
    <source>
        <strain evidence="2 3">CA031B</strain>
    </source>
</reference>
<organism evidence="2 3">
    <name type="scientific">Corallococcus praedator</name>
    <dbReference type="NCBI Taxonomy" id="2316724"/>
    <lineage>
        <taxon>Bacteria</taxon>
        <taxon>Pseudomonadati</taxon>
        <taxon>Myxococcota</taxon>
        <taxon>Myxococcia</taxon>
        <taxon>Myxococcales</taxon>
        <taxon>Cystobacterineae</taxon>
        <taxon>Myxococcaceae</taxon>
        <taxon>Corallococcus</taxon>
    </lineage>
</organism>
<feature type="signal peptide" evidence="1">
    <location>
        <begin position="1"/>
        <end position="15"/>
    </location>
</feature>
<proteinExistence type="predicted"/>
<dbReference type="RefSeq" id="WP_120581833.1">
    <property type="nucleotide sequence ID" value="NZ_RAWI01000001.1"/>
</dbReference>
<name>A0ABX9QSD7_9BACT</name>